<dbReference type="eggNOG" id="ENOG502S0SQ">
    <property type="taxonomic scope" value="Eukaryota"/>
</dbReference>
<dbReference type="KEGG" id="cci:CC1G_06005"/>
<dbReference type="OrthoDB" id="1600564at2759"/>
<name>A8N4M7_COPC7</name>
<dbReference type="InterPro" id="IPR001087">
    <property type="entry name" value="GDSL"/>
</dbReference>
<dbReference type="InterPro" id="IPR051058">
    <property type="entry name" value="GDSL_Est/Lipase"/>
</dbReference>
<dbReference type="InParanoid" id="A8N4M7"/>
<accession>A8N4M7</accession>
<organism evidence="3 4">
    <name type="scientific">Coprinopsis cinerea (strain Okayama-7 / 130 / ATCC MYA-4618 / FGSC 9003)</name>
    <name type="common">Inky cap fungus</name>
    <name type="synonym">Hormographiella aspergillata</name>
    <dbReference type="NCBI Taxonomy" id="240176"/>
    <lineage>
        <taxon>Eukaryota</taxon>
        <taxon>Fungi</taxon>
        <taxon>Dikarya</taxon>
        <taxon>Basidiomycota</taxon>
        <taxon>Agaricomycotina</taxon>
        <taxon>Agaricomycetes</taxon>
        <taxon>Agaricomycetidae</taxon>
        <taxon>Agaricales</taxon>
        <taxon>Agaricineae</taxon>
        <taxon>Psathyrellaceae</taxon>
        <taxon>Coprinopsis</taxon>
    </lineage>
</organism>
<evidence type="ECO:0000313" key="3">
    <source>
        <dbReference type="EMBL" id="EAU92018.1"/>
    </source>
</evidence>
<dbReference type="PANTHER" id="PTHR45648:SF22">
    <property type="entry name" value="GDSL LIPASE_ACYLHYDROLASE FAMILY PROTEIN (AFU_ORTHOLOGUE AFUA_4G14700)"/>
    <property type="match status" value="1"/>
</dbReference>
<protein>
    <submittedName>
        <fullName evidence="3">Fungal cellulose binding domain-containing protein</fullName>
    </submittedName>
</protein>
<keyword evidence="2" id="KW-0732">Signal</keyword>
<evidence type="ECO:0000256" key="2">
    <source>
        <dbReference type="SAM" id="SignalP"/>
    </source>
</evidence>
<feature type="chain" id="PRO_5002723989" evidence="2">
    <location>
        <begin position="21"/>
        <end position="306"/>
    </location>
</feature>
<evidence type="ECO:0000313" key="4">
    <source>
        <dbReference type="Proteomes" id="UP000001861"/>
    </source>
</evidence>
<dbReference type="Proteomes" id="UP000001861">
    <property type="component" value="Unassembled WGS sequence"/>
</dbReference>
<dbReference type="Pfam" id="PF00657">
    <property type="entry name" value="Lipase_GDSL"/>
    <property type="match status" value="1"/>
</dbReference>
<reference evidence="3 4" key="1">
    <citation type="journal article" date="2010" name="Proc. Natl. Acad. Sci. U.S.A.">
        <title>Insights into evolution of multicellular fungi from the assembled chromosomes of the mushroom Coprinopsis cinerea (Coprinus cinereus).</title>
        <authorList>
            <person name="Stajich J.E."/>
            <person name="Wilke S.K."/>
            <person name="Ahren D."/>
            <person name="Au C.H."/>
            <person name="Birren B.W."/>
            <person name="Borodovsky M."/>
            <person name="Burns C."/>
            <person name="Canback B."/>
            <person name="Casselton L.A."/>
            <person name="Cheng C.K."/>
            <person name="Deng J."/>
            <person name="Dietrich F.S."/>
            <person name="Fargo D.C."/>
            <person name="Farman M.L."/>
            <person name="Gathman A.C."/>
            <person name="Goldberg J."/>
            <person name="Guigo R."/>
            <person name="Hoegger P.J."/>
            <person name="Hooker J.B."/>
            <person name="Huggins A."/>
            <person name="James T.Y."/>
            <person name="Kamada T."/>
            <person name="Kilaru S."/>
            <person name="Kodira C."/>
            <person name="Kues U."/>
            <person name="Kupfer D."/>
            <person name="Kwan H.S."/>
            <person name="Lomsadze A."/>
            <person name="Li W."/>
            <person name="Lilly W.W."/>
            <person name="Ma L.J."/>
            <person name="Mackey A.J."/>
            <person name="Manning G."/>
            <person name="Martin F."/>
            <person name="Muraguchi H."/>
            <person name="Natvig D.O."/>
            <person name="Palmerini H."/>
            <person name="Ramesh M.A."/>
            <person name="Rehmeyer C.J."/>
            <person name="Roe B.A."/>
            <person name="Shenoy N."/>
            <person name="Stanke M."/>
            <person name="Ter-Hovhannisyan V."/>
            <person name="Tunlid A."/>
            <person name="Velagapudi R."/>
            <person name="Vision T.J."/>
            <person name="Zeng Q."/>
            <person name="Zolan M.E."/>
            <person name="Pukkila P.J."/>
        </authorList>
    </citation>
    <scope>NUCLEOTIDE SEQUENCE [LARGE SCALE GENOMIC DNA]</scope>
    <source>
        <strain evidence="4">Okayama-7 / 130 / ATCC MYA-4618 / FGSC 9003</strain>
    </source>
</reference>
<dbReference type="RefSeq" id="XP_001829796.1">
    <property type="nucleotide sequence ID" value="XM_001829744.1"/>
</dbReference>
<dbReference type="PANTHER" id="PTHR45648">
    <property type="entry name" value="GDSL LIPASE/ACYLHYDROLASE FAMILY PROTEIN (AFU_ORTHOLOGUE AFUA_4G14700)"/>
    <property type="match status" value="1"/>
</dbReference>
<keyword evidence="1" id="KW-0378">Hydrolase</keyword>
<keyword evidence="4" id="KW-1185">Reference proteome</keyword>
<gene>
    <name evidence="3" type="ORF">CC1G_06005</name>
</gene>
<dbReference type="OMA" id="WGNNYHP"/>
<sequence>MVNFKALASVLLASATLASARPPRVPPKGRSGPNYWFSFGDSYTQTWFNHTDTPPAPGNPLGNPPYPGWTATGGPNWVGYLTTEYNNSLVLTWNYAYGGAVIDDKLVTPWQPGLIHLTGQVDQFLEYAAKKPAVVPWTSKNALFSIFIGINDIGNSWWLPGSRDEFNDVLLDAYFGLVQKLYDAGGRNFLFVNVPPIDRSPLMLEQTDDAGRAIEKEVIASYNRKLLERIEALKATDRKIKTFFWDSNAFYTKVLDSPQEYGFKDATSWGKEDPEIFWGDNYHPSTYADKLFAEDIARNVLADTVW</sequence>
<proteinExistence type="predicted"/>
<dbReference type="CDD" id="cd01846">
    <property type="entry name" value="fatty_acyltransferase_like"/>
    <property type="match status" value="1"/>
</dbReference>
<dbReference type="EMBL" id="AACS02000003">
    <property type="protein sequence ID" value="EAU92018.1"/>
    <property type="molecule type" value="Genomic_DNA"/>
</dbReference>
<dbReference type="STRING" id="240176.A8N4M7"/>
<dbReference type="GO" id="GO:0016788">
    <property type="term" value="F:hydrolase activity, acting on ester bonds"/>
    <property type="evidence" value="ECO:0007669"/>
    <property type="project" value="InterPro"/>
</dbReference>
<dbReference type="SUPFAM" id="SSF52266">
    <property type="entry name" value="SGNH hydrolase"/>
    <property type="match status" value="1"/>
</dbReference>
<dbReference type="AlphaFoldDB" id="A8N4M7"/>
<dbReference type="InterPro" id="IPR036514">
    <property type="entry name" value="SGNH_hydro_sf"/>
</dbReference>
<evidence type="ECO:0000256" key="1">
    <source>
        <dbReference type="ARBA" id="ARBA00022801"/>
    </source>
</evidence>
<dbReference type="GeneID" id="6006233"/>
<dbReference type="VEuPathDB" id="FungiDB:CC1G_06005"/>
<dbReference type="Gene3D" id="3.40.50.1110">
    <property type="entry name" value="SGNH hydrolase"/>
    <property type="match status" value="1"/>
</dbReference>
<feature type="signal peptide" evidence="2">
    <location>
        <begin position="1"/>
        <end position="20"/>
    </location>
</feature>
<comment type="caution">
    <text evidence="3">The sequence shown here is derived from an EMBL/GenBank/DDBJ whole genome shotgun (WGS) entry which is preliminary data.</text>
</comment>